<evidence type="ECO:0000313" key="2">
    <source>
        <dbReference type="EMBL" id="GBP47199.1"/>
    </source>
</evidence>
<reference evidence="2 3" key="1">
    <citation type="journal article" date="2019" name="Commun. Biol.">
        <title>The bagworm genome reveals a unique fibroin gene that provides high tensile strength.</title>
        <authorList>
            <person name="Kono N."/>
            <person name="Nakamura H."/>
            <person name="Ohtoshi R."/>
            <person name="Tomita M."/>
            <person name="Numata K."/>
            <person name="Arakawa K."/>
        </authorList>
    </citation>
    <scope>NUCLEOTIDE SEQUENCE [LARGE SCALE GENOMIC DNA]</scope>
</reference>
<feature type="region of interest" description="Disordered" evidence="1">
    <location>
        <begin position="1"/>
        <end position="31"/>
    </location>
</feature>
<protein>
    <submittedName>
        <fullName evidence="2">Uncharacterized protein</fullName>
    </submittedName>
</protein>
<accession>A0A4C1W9J1</accession>
<proteinExistence type="predicted"/>
<organism evidence="2 3">
    <name type="scientific">Eumeta variegata</name>
    <name type="common">Bagworm moth</name>
    <name type="synonym">Eumeta japonica</name>
    <dbReference type="NCBI Taxonomy" id="151549"/>
    <lineage>
        <taxon>Eukaryota</taxon>
        <taxon>Metazoa</taxon>
        <taxon>Ecdysozoa</taxon>
        <taxon>Arthropoda</taxon>
        <taxon>Hexapoda</taxon>
        <taxon>Insecta</taxon>
        <taxon>Pterygota</taxon>
        <taxon>Neoptera</taxon>
        <taxon>Endopterygota</taxon>
        <taxon>Lepidoptera</taxon>
        <taxon>Glossata</taxon>
        <taxon>Ditrysia</taxon>
        <taxon>Tineoidea</taxon>
        <taxon>Psychidae</taxon>
        <taxon>Oiketicinae</taxon>
        <taxon>Eumeta</taxon>
    </lineage>
</organism>
<comment type="caution">
    <text evidence="2">The sequence shown here is derived from an EMBL/GenBank/DDBJ whole genome shotgun (WGS) entry which is preliminary data.</text>
</comment>
<dbReference type="EMBL" id="BGZK01000497">
    <property type="protein sequence ID" value="GBP47199.1"/>
    <property type="molecule type" value="Genomic_DNA"/>
</dbReference>
<gene>
    <name evidence="2" type="ORF">EVAR_38311_1</name>
</gene>
<sequence>MIDDRDPRSWATAPAPRPQRPGESEHEKKSAVTGEIGACCTHRSSTLTRLFVGQVSIVGDVNARTHPLSSYRGIALNMREEINHVAFTRARGSGRYFGKNAKAAPPGGDPLPEQMIRPSHYAPLSLCSLRYLSCGGARGGRRKSQAESTRYFSAGRRPRSAHCASRLAIGVASPPRKRETVIRPSCGSRRCRIVEPGSYKTQAVWKFGGEQKCSATCNAKPSSLVLFRRRERDKIDAL</sequence>
<dbReference type="AlphaFoldDB" id="A0A4C1W9J1"/>
<evidence type="ECO:0000313" key="3">
    <source>
        <dbReference type="Proteomes" id="UP000299102"/>
    </source>
</evidence>
<keyword evidence="3" id="KW-1185">Reference proteome</keyword>
<dbReference type="Proteomes" id="UP000299102">
    <property type="component" value="Unassembled WGS sequence"/>
</dbReference>
<name>A0A4C1W9J1_EUMVA</name>
<evidence type="ECO:0000256" key="1">
    <source>
        <dbReference type="SAM" id="MobiDB-lite"/>
    </source>
</evidence>
<feature type="compositionally biased region" description="Basic and acidic residues" evidence="1">
    <location>
        <begin position="20"/>
        <end position="30"/>
    </location>
</feature>